<organism evidence="2 3">
    <name type="scientific">Cuscuta europaea</name>
    <name type="common">European dodder</name>
    <dbReference type="NCBI Taxonomy" id="41803"/>
    <lineage>
        <taxon>Eukaryota</taxon>
        <taxon>Viridiplantae</taxon>
        <taxon>Streptophyta</taxon>
        <taxon>Embryophyta</taxon>
        <taxon>Tracheophyta</taxon>
        <taxon>Spermatophyta</taxon>
        <taxon>Magnoliopsida</taxon>
        <taxon>eudicotyledons</taxon>
        <taxon>Gunneridae</taxon>
        <taxon>Pentapetalae</taxon>
        <taxon>asterids</taxon>
        <taxon>lamiids</taxon>
        <taxon>Solanales</taxon>
        <taxon>Convolvulaceae</taxon>
        <taxon>Cuscuteae</taxon>
        <taxon>Cuscuta</taxon>
        <taxon>Cuscuta subgen. Cuscuta</taxon>
    </lineage>
</organism>
<gene>
    <name evidence="2" type="ORF">CEURO_LOCUS14172</name>
</gene>
<dbReference type="AlphaFoldDB" id="A0A9P1EDV2"/>
<protein>
    <submittedName>
        <fullName evidence="2">Uncharacterized protein</fullName>
    </submittedName>
</protein>
<feature type="compositionally biased region" description="Basic residues" evidence="1">
    <location>
        <begin position="76"/>
        <end position="86"/>
    </location>
</feature>
<dbReference type="EMBL" id="CAMAPE010000035">
    <property type="protein sequence ID" value="CAH9098154.1"/>
    <property type="molecule type" value="Genomic_DNA"/>
</dbReference>
<evidence type="ECO:0000313" key="2">
    <source>
        <dbReference type="EMBL" id="CAH9098154.1"/>
    </source>
</evidence>
<accession>A0A9P1EDV2</accession>
<feature type="compositionally biased region" description="Acidic residues" evidence="1">
    <location>
        <begin position="95"/>
        <end position="105"/>
    </location>
</feature>
<name>A0A9P1EDV2_CUSEU</name>
<evidence type="ECO:0000256" key="1">
    <source>
        <dbReference type="SAM" id="MobiDB-lite"/>
    </source>
</evidence>
<dbReference type="Proteomes" id="UP001152484">
    <property type="component" value="Unassembled WGS sequence"/>
</dbReference>
<keyword evidence="3" id="KW-1185">Reference proteome</keyword>
<reference evidence="2" key="1">
    <citation type="submission" date="2022-07" db="EMBL/GenBank/DDBJ databases">
        <authorList>
            <person name="Macas J."/>
            <person name="Novak P."/>
            <person name="Neumann P."/>
        </authorList>
    </citation>
    <scope>NUCLEOTIDE SEQUENCE</scope>
</reference>
<proteinExistence type="predicted"/>
<feature type="region of interest" description="Disordered" evidence="1">
    <location>
        <begin position="66"/>
        <end position="105"/>
    </location>
</feature>
<sequence length="105" mass="11764">MRMFNATYRPSMHIQHPEITPQIPFACNMGSRGFANYSHISNNFPYAYYDDTPLLTLGVQACRGISQAGSRGGSRGSHRGGSRGHGRQPDHHEEPNDDDDDYDDH</sequence>
<comment type="caution">
    <text evidence="2">The sequence shown here is derived from an EMBL/GenBank/DDBJ whole genome shotgun (WGS) entry which is preliminary data.</text>
</comment>
<evidence type="ECO:0000313" key="3">
    <source>
        <dbReference type="Proteomes" id="UP001152484"/>
    </source>
</evidence>